<evidence type="ECO:0000313" key="3">
    <source>
        <dbReference type="Proteomes" id="UP000315750"/>
    </source>
</evidence>
<protein>
    <submittedName>
        <fullName evidence="2">Uncharacterized protein</fullName>
    </submittedName>
</protein>
<dbReference type="KEGG" id="amuc:Pan181_50430"/>
<reference evidence="2 3" key="1">
    <citation type="submission" date="2019-02" db="EMBL/GenBank/DDBJ databases">
        <title>Deep-cultivation of Planctomycetes and their phenomic and genomic characterization uncovers novel biology.</title>
        <authorList>
            <person name="Wiegand S."/>
            <person name="Jogler M."/>
            <person name="Boedeker C."/>
            <person name="Pinto D."/>
            <person name="Vollmers J."/>
            <person name="Rivas-Marin E."/>
            <person name="Kohn T."/>
            <person name="Peeters S.H."/>
            <person name="Heuer A."/>
            <person name="Rast P."/>
            <person name="Oberbeckmann S."/>
            <person name="Bunk B."/>
            <person name="Jeske O."/>
            <person name="Meyerdierks A."/>
            <person name="Storesund J.E."/>
            <person name="Kallscheuer N."/>
            <person name="Luecker S."/>
            <person name="Lage O.M."/>
            <person name="Pohl T."/>
            <person name="Merkel B.J."/>
            <person name="Hornburger P."/>
            <person name="Mueller R.-W."/>
            <person name="Bruemmer F."/>
            <person name="Labrenz M."/>
            <person name="Spormann A.M."/>
            <person name="Op den Camp H."/>
            <person name="Overmann J."/>
            <person name="Amann R."/>
            <person name="Jetten M.S.M."/>
            <person name="Mascher T."/>
            <person name="Medema M.H."/>
            <person name="Devos D.P."/>
            <person name="Kaster A.-K."/>
            <person name="Ovreas L."/>
            <person name="Rohde M."/>
            <person name="Galperin M.Y."/>
            <person name="Jogler C."/>
        </authorList>
    </citation>
    <scope>NUCLEOTIDE SEQUENCE [LARGE SCALE GENOMIC DNA]</scope>
    <source>
        <strain evidence="2 3">Pan181</strain>
    </source>
</reference>
<feature type="transmembrane region" description="Helical" evidence="1">
    <location>
        <begin position="121"/>
        <end position="144"/>
    </location>
</feature>
<feature type="transmembrane region" description="Helical" evidence="1">
    <location>
        <begin position="89"/>
        <end position="109"/>
    </location>
</feature>
<evidence type="ECO:0000313" key="2">
    <source>
        <dbReference type="EMBL" id="QDU58803.1"/>
    </source>
</evidence>
<name>A0A518AVQ8_9BACT</name>
<gene>
    <name evidence="2" type="ORF">Pan181_50430</name>
</gene>
<accession>A0A518AVQ8</accession>
<feature type="transmembrane region" description="Helical" evidence="1">
    <location>
        <begin position="189"/>
        <end position="206"/>
    </location>
</feature>
<keyword evidence="3" id="KW-1185">Reference proteome</keyword>
<dbReference type="Proteomes" id="UP000315750">
    <property type="component" value="Chromosome"/>
</dbReference>
<feature type="transmembrane region" description="Helical" evidence="1">
    <location>
        <begin position="12"/>
        <end position="39"/>
    </location>
</feature>
<sequence length="220" mass="23925">MPLRTIATRFGIHMLCVGSGFAAAIAHVYLYALACDLGIQKPVSRWLEANGLGNWLGPWWMVCSHFSEWVLGFCCGMVIWAVFGKRSTLAAFCFSAGYLTFTVMSVVAYSSSLQPVERFGISAVSAVAIWDLVFIPVVLLGTSLMPNVRALSHKQEKLQYSVRNLLLGMLIGSSLLGGLAYAGRIGAPAVLLVVLTTLAWFAIGRAKRVELRTHERTPAT</sequence>
<dbReference type="EMBL" id="CP036278">
    <property type="protein sequence ID" value="QDU58803.1"/>
    <property type="molecule type" value="Genomic_DNA"/>
</dbReference>
<dbReference type="AlphaFoldDB" id="A0A518AVQ8"/>
<feature type="transmembrane region" description="Helical" evidence="1">
    <location>
        <begin position="59"/>
        <end position="82"/>
    </location>
</feature>
<proteinExistence type="predicted"/>
<keyword evidence="1" id="KW-1133">Transmembrane helix</keyword>
<evidence type="ECO:0000256" key="1">
    <source>
        <dbReference type="SAM" id="Phobius"/>
    </source>
</evidence>
<organism evidence="2 3">
    <name type="scientific">Aeoliella mucimassa</name>
    <dbReference type="NCBI Taxonomy" id="2527972"/>
    <lineage>
        <taxon>Bacteria</taxon>
        <taxon>Pseudomonadati</taxon>
        <taxon>Planctomycetota</taxon>
        <taxon>Planctomycetia</taxon>
        <taxon>Pirellulales</taxon>
        <taxon>Lacipirellulaceae</taxon>
        <taxon>Aeoliella</taxon>
    </lineage>
</organism>
<keyword evidence="1" id="KW-0472">Membrane</keyword>
<feature type="transmembrane region" description="Helical" evidence="1">
    <location>
        <begin position="165"/>
        <end position="183"/>
    </location>
</feature>
<keyword evidence="1" id="KW-0812">Transmembrane</keyword>